<dbReference type="PROSITE" id="PS50097">
    <property type="entry name" value="BTB"/>
    <property type="match status" value="1"/>
</dbReference>
<feature type="domain" description="BTB" evidence="1">
    <location>
        <begin position="39"/>
        <end position="106"/>
    </location>
</feature>
<sequence length="247" mass="28436">MAPSNQAQKSVRFEDDVDAEKPGDLLASIKKYYASSKFSDLTVHTMDQELKVHWLVVCGQSEYFSRLYEGEGLESGMNEICLKEDEPRAIEAMFHFMYGYEYDSSGSDQGRESPMLFAVKVYQVADKYQVPQLKDRAREKFKSIVETCWQTDDFPVAIEEAYKRSIKEDRGLRDILVKTAKGNIKELDASEDFRLALEETTGFAADLVHAMARDEVRKPATMLRCNTCYVEYHWKTTPLGRWGVRFV</sequence>
<evidence type="ECO:0000313" key="3">
    <source>
        <dbReference type="Proteomes" id="UP000184546"/>
    </source>
</evidence>
<dbReference type="PANTHER" id="PTHR47843:SF5">
    <property type="entry name" value="BTB_POZ DOMAIN PROTEIN"/>
    <property type="match status" value="1"/>
</dbReference>
<dbReference type="Pfam" id="PF00651">
    <property type="entry name" value="BTB"/>
    <property type="match status" value="1"/>
</dbReference>
<dbReference type="CDD" id="cd18186">
    <property type="entry name" value="BTB_POZ_ZBTB_KLHL-like"/>
    <property type="match status" value="1"/>
</dbReference>
<protein>
    <recommendedName>
        <fullName evidence="1">BTB domain-containing protein</fullName>
    </recommendedName>
</protein>
<dbReference type="OMA" id="QLDGPWK"/>
<dbReference type="STRING" id="690307.A0A1L9X9W8"/>
<reference evidence="3" key="1">
    <citation type="journal article" date="2017" name="Genome Biol.">
        <title>Comparative genomics reveals high biological diversity and specific adaptations in the industrially and medically important fungal genus Aspergillus.</title>
        <authorList>
            <person name="de Vries R.P."/>
            <person name="Riley R."/>
            <person name="Wiebenga A."/>
            <person name="Aguilar-Osorio G."/>
            <person name="Amillis S."/>
            <person name="Uchima C.A."/>
            <person name="Anderluh G."/>
            <person name="Asadollahi M."/>
            <person name="Askin M."/>
            <person name="Barry K."/>
            <person name="Battaglia E."/>
            <person name="Bayram O."/>
            <person name="Benocci T."/>
            <person name="Braus-Stromeyer S.A."/>
            <person name="Caldana C."/>
            <person name="Canovas D."/>
            <person name="Cerqueira G.C."/>
            <person name="Chen F."/>
            <person name="Chen W."/>
            <person name="Choi C."/>
            <person name="Clum A."/>
            <person name="Dos Santos R.A."/>
            <person name="Damasio A.R."/>
            <person name="Diallinas G."/>
            <person name="Emri T."/>
            <person name="Fekete E."/>
            <person name="Flipphi M."/>
            <person name="Freyberg S."/>
            <person name="Gallo A."/>
            <person name="Gournas C."/>
            <person name="Habgood R."/>
            <person name="Hainaut M."/>
            <person name="Harispe M.L."/>
            <person name="Henrissat B."/>
            <person name="Hilden K.S."/>
            <person name="Hope R."/>
            <person name="Hossain A."/>
            <person name="Karabika E."/>
            <person name="Karaffa L."/>
            <person name="Karanyi Z."/>
            <person name="Krasevec N."/>
            <person name="Kuo A."/>
            <person name="Kusch H."/>
            <person name="LaButti K."/>
            <person name="Lagendijk E.L."/>
            <person name="Lapidus A."/>
            <person name="Levasseur A."/>
            <person name="Lindquist E."/>
            <person name="Lipzen A."/>
            <person name="Logrieco A.F."/>
            <person name="MacCabe A."/>
            <person name="Maekelae M.R."/>
            <person name="Malavazi I."/>
            <person name="Melin P."/>
            <person name="Meyer V."/>
            <person name="Mielnichuk N."/>
            <person name="Miskei M."/>
            <person name="Molnar A.P."/>
            <person name="Mule G."/>
            <person name="Ngan C.Y."/>
            <person name="Orejas M."/>
            <person name="Orosz E."/>
            <person name="Ouedraogo J.P."/>
            <person name="Overkamp K.M."/>
            <person name="Park H.-S."/>
            <person name="Perrone G."/>
            <person name="Piumi F."/>
            <person name="Punt P.J."/>
            <person name="Ram A.F."/>
            <person name="Ramon A."/>
            <person name="Rauscher S."/>
            <person name="Record E."/>
            <person name="Riano-Pachon D.M."/>
            <person name="Robert V."/>
            <person name="Roehrig J."/>
            <person name="Ruller R."/>
            <person name="Salamov A."/>
            <person name="Salih N.S."/>
            <person name="Samson R.A."/>
            <person name="Sandor E."/>
            <person name="Sanguinetti M."/>
            <person name="Schuetze T."/>
            <person name="Sepcic K."/>
            <person name="Shelest E."/>
            <person name="Sherlock G."/>
            <person name="Sophianopoulou V."/>
            <person name="Squina F.M."/>
            <person name="Sun H."/>
            <person name="Susca A."/>
            <person name="Todd R.B."/>
            <person name="Tsang A."/>
            <person name="Unkles S.E."/>
            <person name="van de Wiele N."/>
            <person name="van Rossen-Uffink D."/>
            <person name="Oliveira J.V."/>
            <person name="Vesth T.C."/>
            <person name="Visser J."/>
            <person name="Yu J.-H."/>
            <person name="Zhou M."/>
            <person name="Andersen M.R."/>
            <person name="Archer D.B."/>
            <person name="Baker S.E."/>
            <person name="Benoit I."/>
            <person name="Brakhage A.A."/>
            <person name="Braus G.H."/>
            <person name="Fischer R."/>
            <person name="Frisvad J.C."/>
            <person name="Goldman G.H."/>
            <person name="Houbraken J."/>
            <person name="Oakley B."/>
            <person name="Pocsi I."/>
            <person name="Scazzocchio C."/>
            <person name="Seiboth B."/>
            <person name="vanKuyk P.A."/>
            <person name="Wortman J."/>
            <person name="Dyer P.S."/>
            <person name="Grigoriev I.V."/>
        </authorList>
    </citation>
    <scope>NUCLEOTIDE SEQUENCE [LARGE SCALE GENOMIC DNA]</scope>
    <source>
        <strain evidence="3">ATCC 16872 / CBS 172.66 / WB 5094</strain>
    </source>
</reference>
<dbReference type="AlphaFoldDB" id="A0A1L9X9W8"/>
<accession>A0A1L9X9W8</accession>
<dbReference type="InterPro" id="IPR011333">
    <property type="entry name" value="SKP1/BTB/POZ_sf"/>
</dbReference>
<organism evidence="2 3">
    <name type="scientific">Aspergillus aculeatus (strain ATCC 16872 / CBS 172.66 / WB 5094)</name>
    <dbReference type="NCBI Taxonomy" id="690307"/>
    <lineage>
        <taxon>Eukaryota</taxon>
        <taxon>Fungi</taxon>
        <taxon>Dikarya</taxon>
        <taxon>Ascomycota</taxon>
        <taxon>Pezizomycotina</taxon>
        <taxon>Eurotiomycetes</taxon>
        <taxon>Eurotiomycetidae</taxon>
        <taxon>Eurotiales</taxon>
        <taxon>Aspergillaceae</taxon>
        <taxon>Aspergillus</taxon>
        <taxon>Aspergillus subgen. Circumdati</taxon>
    </lineage>
</organism>
<name>A0A1L9X9W8_ASPA1</name>
<dbReference type="OrthoDB" id="6359816at2759"/>
<dbReference type="Gene3D" id="3.30.710.10">
    <property type="entry name" value="Potassium Channel Kv1.1, Chain A"/>
    <property type="match status" value="1"/>
</dbReference>
<dbReference type="RefSeq" id="XP_020061458.1">
    <property type="nucleotide sequence ID" value="XM_020203136.1"/>
</dbReference>
<dbReference type="PANTHER" id="PTHR47843">
    <property type="entry name" value="BTB DOMAIN-CONTAINING PROTEIN-RELATED"/>
    <property type="match status" value="1"/>
</dbReference>
<dbReference type="GeneID" id="30976950"/>
<evidence type="ECO:0000313" key="2">
    <source>
        <dbReference type="EMBL" id="OJK05119.1"/>
    </source>
</evidence>
<dbReference type="InterPro" id="IPR000210">
    <property type="entry name" value="BTB/POZ_dom"/>
</dbReference>
<dbReference type="VEuPathDB" id="FungiDB:ASPACDRAFT_56516"/>
<dbReference type="SUPFAM" id="SSF54695">
    <property type="entry name" value="POZ domain"/>
    <property type="match status" value="1"/>
</dbReference>
<keyword evidence="3" id="KW-1185">Reference proteome</keyword>
<evidence type="ECO:0000259" key="1">
    <source>
        <dbReference type="PROSITE" id="PS50097"/>
    </source>
</evidence>
<dbReference type="EMBL" id="KV878970">
    <property type="protein sequence ID" value="OJK05119.1"/>
    <property type="molecule type" value="Genomic_DNA"/>
</dbReference>
<dbReference type="Proteomes" id="UP000184546">
    <property type="component" value="Unassembled WGS sequence"/>
</dbReference>
<dbReference type="SMART" id="SM00225">
    <property type="entry name" value="BTB"/>
    <property type="match status" value="1"/>
</dbReference>
<proteinExistence type="predicted"/>
<gene>
    <name evidence="2" type="ORF">ASPACDRAFT_56516</name>
</gene>